<protein>
    <submittedName>
        <fullName evidence="2">Uncharacterized protein</fullName>
    </submittedName>
</protein>
<proteinExistence type="predicted"/>
<keyword evidence="3" id="KW-1185">Reference proteome</keyword>
<organism evidence="2 3">
    <name type="scientific">Ensete ventricosum</name>
    <name type="common">Abyssinian banana</name>
    <name type="synonym">Musa ensete</name>
    <dbReference type="NCBI Taxonomy" id="4639"/>
    <lineage>
        <taxon>Eukaryota</taxon>
        <taxon>Viridiplantae</taxon>
        <taxon>Streptophyta</taxon>
        <taxon>Embryophyta</taxon>
        <taxon>Tracheophyta</taxon>
        <taxon>Spermatophyta</taxon>
        <taxon>Magnoliopsida</taxon>
        <taxon>Liliopsida</taxon>
        <taxon>Zingiberales</taxon>
        <taxon>Musaceae</taxon>
        <taxon>Ensete</taxon>
    </lineage>
</organism>
<dbReference type="AlphaFoldDB" id="A0AAV8PNT6"/>
<evidence type="ECO:0000313" key="2">
    <source>
        <dbReference type="EMBL" id="KAJ8461094.1"/>
    </source>
</evidence>
<reference evidence="2 3" key="1">
    <citation type="submission" date="2022-12" db="EMBL/GenBank/DDBJ databases">
        <title>Chromosome-scale assembly of the Ensete ventricosum genome.</title>
        <authorList>
            <person name="Dussert Y."/>
            <person name="Stocks J."/>
            <person name="Wendawek A."/>
            <person name="Woldeyes F."/>
            <person name="Nichols R.A."/>
            <person name="Borrell J.S."/>
        </authorList>
    </citation>
    <scope>NUCLEOTIDE SEQUENCE [LARGE SCALE GENOMIC DNA]</scope>
    <source>
        <strain evidence="3">cv. Maze</strain>
        <tissue evidence="2">Seeds</tissue>
    </source>
</reference>
<sequence>MSGSAGTVSHHRVRGKEERTRSRRDQEEPASREGFGRRRCRCRPQQIRRLFPLFHRLSLDSIQPTDIQVFSNLRNFWNAVFGGLNPRKGQFVTPGEYMLILRRTFSGVGYAVRFLLCMSALFASRWHMCFCFRFGGYGREGIGPFRASHGLLHTCVGLLRSTLHVKLCASAGRVEYPSGASLIWAHDTHTAPERDPLLPSITGKVRKAAEEDFR</sequence>
<feature type="compositionally biased region" description="Basic and acidic residues" evidence="1">
    <location>
        <begin position="15"/>
        <end position="36"/>
    </location>
</feature>
<accession>A0AAV8PNT6</accession>
<dbReference type="EMBL" id="JAQQAF010000009">
    <property type="protein sequence ID" value="KAJ8461094.1"/>
    <property type="molecule type" value="Genomic_DNA"/>
</dbReference>
<dbReference type="Proteomes" id="UP001222027">
    <property type="component" value="Unassembled WGS sequence"/>
</dbReference>
<evidence type="ECO:0000313" key="3">
    <source>
        <dbReference type="Proteomes" id="UP001222027"/>
    </source>
</evidence>
<gene>
    <name evidence="2" type="ORF">OPV22_034020</name>
</gene>
<evidence type="ECO:0000256" key="1">
    <source>
        <dbReference type="SAM" id="MobiDB-lite"/>
    </source>
</evidence>
<comment type="caution">
    <text evidence="2">The sequence shown here is derived from an EMBL/GenBank/DDBJ whole genome shotgun (WGS) entry which is preliminary data.</text>
</comment>
<feature type="region of interest" description="Disordered" evidence="1">
    <location>
        <begin position="1"/>
        <end position="37"/>
    </location>
</feature>
<name>A0AAV8PNT6_ENSVE</name>